<dbReference type="EMBL" id="FWXV01000001">
    <property type="protein sequence ID" value="SMC74865.1"/>
    <property type="molecule type" value="Genomic_DNA"/>
</dbReference>
<dbReference type="AlphaFoldDB" id="A0A1Y5X6Q6"/>
<feature type="signal peptide" evidence="2">
    <location>
        <begin position="1"/>
        <end position="26"/>
    </location>
</feature>
<proteinExistence type="predicted"/>
<protein>
    <recommendedName>
        <fullName evidence="5">Lipoprotein</fullName>
    </recommendedName>
</protein>
<dbReference type="PROSITE" id="PS51257">
    <property type="entry name" value="PROKAR_LIPOPROTEIN"/>
    <property type="match status" value="1"/>
</dbReference>
<keyword evidence="4" id="KW-1185">Reference proteome</keyword>
<feature type="region of interest" description="Disordered" evidence="1">
    <location>
        <begin position="32"/>
        <end position="60"/>
    </location>
</feature>
<accession>A0A1Y5X6Q6</accession>
<evidence type="ECO:0000256" key="2">
    <source>
        <dbReference type="SAM" id="SignalP"/>
    </source>
</evidence>
<feature type="chain" id="PRO_5039003497" description="Lipoprotein" evidence="2">
    <location>
        <begin position="27"/>
        <end position="229"/>
    </location>
</feature>
<dbReference type="RefSeq" id="WP_235038506.1">
    <property type="nucleotide sequence ID" value="NZ_FWXV01000001.1"/>
</dbReference>
<evidence type="ECO:0000256" key="1">
    <source>
        <dbReference type="SAM" id="MobiDB-lite"/>
    </source>
</evidence>
<gene>
    <name evidence="3" type="ORF">SAMN05661093_01887</name>
</gene>
<reference evidence="3 4" key="1">
    <citation type="submission" date="2017-04" db="EMBL/GenBank/DDBJ databases">
        <authorList>
            <person name="Afonso C.L."/>
            <person name="Miller P.J."/>
            <person name="Scott M.A."/>
            <person name="Spackman E."/>
            <person name="Goraichik I."/>
            <person name="Dimitrov K.M."/>
            <person name="Suarez D.L."/>
            <person name="Swayne D.E."/>
        </authorList>
    </citation>
    <scope>NUCLEOTIDE SEQUENCE [LARGE SCALE GENOMIC DNA]</scope>
    <source>
        <strain evidence="3 4">DSM 43828</strain>
    </source>
</reference>
<name>A0A1Y5X6Q6_KIBAR</name>
<evidence type="ECO:0008006" key="5">
    <source>
        <dbReference type="Google" id="ProtNLM"/>
    </source>
</evidence>
<evidence type="ECO:0000313" key="3">
    <source>
        <dbReference type="EMBL" id="SMC74865.1"/>
    </source>
</evidence>
<dbReference type="Proteomes" id="UP000192674">
    <property type="component" value="Unassembled WGS sequence"/>
</dbReference>
<feature type="compositionally biased region" description="Low complexity" evidence="1">
    <location>
        <begin position="36"/>
        <end position="60"/>
    </location>
</feature>
<sequence>MRITAGMLGALLACAALTGCTKTVTATAVPADDVQSTASPRSSSKKPTSTSTPTPYLTETPTLEISGATTPAGTKLKFGAQAVIPTFSRYAKGNLGFTVTVESVKAPDADIDKLPLKDEDKAKLRGKNFFFVRAVLENLDGVNFTQYQAPLFTASTKSGGWPGTLLGLSKVEVSGCAEELFAPSDFTTKGAKFTTCRLYFGLASDPITSLKYTEKPYDRDNNKAVTWQS</sequence>
<keyword evidence="2" id="KW-0732">Signal</keyword>
<organism evidence="3 4">
    <name type="scientific">Kibdelosporangium aridum</name>
    <dbReference type="NCBI Taxonomy" id="2030"/>
    <lineage>
        <taxon>Bacteria</taxon>
        <taxon>Bacillati</taxon>
        <taxon>Actinomycetota</taxon>
        <taxon>Actinomycetes</taxon>
        <taxon>Pseudonocardiales</taxon>
        <taxon>Pseudonocardiaceae</taxon>
        <taxon>Kibdelosporangium</taxon>
    </lineage>
</organism>
<evidence type="ECO:0000313" key="4">
    <source>
        <dbReference type="Proteomes" id="UP000192674"/>
    </source>
</evidence>